<keyword evidence="3" id="KW-1185">Reference proteome</keyword>
<dbReference type="RefSeq" id="WP_260348861.1">
    <property type="nucleotide sequence ID" value="NZ_NTHN02000016.1"/>
</dbReference>
<sequence>MGDFRCPHRRRPPQRLRCCSPPPPLSAAICDYRPSRLVGDTVTGAAAAATGAVAQVAGHATGHATGQRGDGGFYTLVNATSGLTLLGGKLAASGGAAGLLEGGSAAAAAAMANPMVWVPALILGAGGAGYEATCAYFVDERITDYDHVLMIMRDFEAHSDPSYFRLEEDTLNPFIEIHDEAGSRATYRIEDLYIVDGMLKHRSWGPNRKIGRVVFVPDDAPSEAVPEGSVVEVSETPAPEMSAPEVPASAAPDAGAAEVPSAPAADPLPATE</sequence>
<feature type="region of interest" description="Disordered" evidence="1">
    <location>
        <begin position="221"/>
        <end position="272"/>
    </location>
</feature>
<evidence type="ECO:0000256" key="1">
    <source>
        <dbReference type="SAM" id="MobiDB-lite"/>
    </source>
</evidence>
<evidence type="ECO:0000313" key="3">
    <source>
        <dbReference type="Proteomes" id="UP000217448"/>
    </source>
</evidence>
<comment type="caution">
    <text evidence="2">The sequence shown here is derived from an EMBL/GenBank/DDBJ whole genome shotgun (WGS) entry which is preliminary data.</text>
</comment>
<reference evidence="3" key="1">
    <citation type="submission" date="2023-07" db="EMBL/GenBank/DDBJ databases">
        <title>Yangia mangrovi SAOS 153D genome.</title>
        <authorList>
            <person name="Verma A."/>
            <person name="Pal Y."/>
            <person name="Sundharam S."/>
            <person name="Bisht B."/>
            <person name="Srinivasan K."/>
        </authorList>
    </citation>
    <scope>NUCLEOTIDE SEQUENCE [LARGE SCALE GENOMIC DNA]</scope>
    <source>
        <strain evidence="3">SAOS 153D</strain>
    </source>
</reference>
<dbReference type="Proteomes" id="UP000217448">
    <property type="component" value="Unassembled WGS sequence"/>
</dbReference>
<protein>
    <submittedName>
        <fullName evidence="2">Uncharacterized protein</fullName>
    </submittedName>
</protein>
<gene>
    <name evidence="2" type="ORF">CLG85_010380</name>
</gene>
<proteinExistence type="predicted"/>
<name>A0ABT2KK18_9RHOB</name>
<dbReference type="EMBL" id="NTHN02000016">
    <property type="protein sequence ID" value="MCT4370704.1"/>
    <property type="molecule type" value="Genomic_DNA"/>
</dbReference>
<accession>A0ABT2KK18</accession>
<feature type="compositionally biased region" description="Low complexity" evidence="1">
    <location>
        <begin position="245"/>
        <end position="272"/>
    </location>
</feature>
<organism evidence="2 3">
    <name type="scientific">Alloyangia mangrovi</name>
    <dbReference type="NCBI Taxonomy" id="1779329"/>
    <lineage>
        <taxon>Bacteria</taxon>
        <taxon>Pseudomonadati</taxon>
        <taxon>Pseudomonadota</taxon>
        <taxon>Alphaproteobacteria</taxon>
        <taxon>Rhodobacterales</taxon>
        <taxon>Roseobacteraceae</taxon>
        <taxon>Alloyangia</taxon>
    </lineage>
</organism>
<evidence type="ECO:0000313" key="2">
    <source>
        <dbReference type="EMBL" id="MCT4370704.1"/>
    </source>
</evidence>